<dbReference type="eggNOG" id="COG1846">
    <property type="taxonomic scope" value="Bacteria"/>
</dbReference>
<accession>A0A086Y3U2</accession>
<dbReference type="InterPro" id="IPR000835">
    <property type="entry name" value="HTH_MarR-typ"/>
</dbReference>
<evidence type="ECO:0000313" key="6">
    <source>
        <dbReference type="Proteomes" id="UP000028824"/>
    </source>
</evidence>
<keyword evidence="1" id="KW-0805">Transcription regulation</keyword>
<protein>
    <recommendedName>
        <fullName evidence="4">HTH marR-type domain-containing protein</fullName>
    </recommendedName>
</protein>
<dbReference type="Gene3D" id="1.10.10.10">
    <property type="entry name" value="Winged helix-like DNA-binding domain superfamily/Winged helix DNA-binding domain"/>
    <property type="match status" value="1"/>
</dbReference>
<evidence type="ECO:0000256" key="3">
    <source>
        <dbReference type="ARBA" id="ARBA00023163"/>
    </source>
</evidence>
<evidence type="ECO:0000256" key="2">
    <source>
        <dbReference type="ARBA" id="ARBA00023125"/>
    </source>
</evidence>
<dbReference type="Proteomes" id="UP000028824">
    <property type="component" value="Unassembled WGS sequence"/>
</dbReference>
<dbReference type="EMBL" id="JFZB01000005">
    <property type="protein sequence ID" value="KFI28942.1"/>
    <property type="molecule type" value="Genomic_DNA"/>
</dbReference>
<evidence type="ECO:0000256" key="1">
    <source>
        <dbReference type="ARBA" id="ARBA00023015"/>
    </source>
</evidence>
<feature type="domain" description="HTH marR-type" evidence="4">
    <location>
        <begin position="1"/>
        <end position="128"/>
    </location>
</feature>
<comment type="caution">
    <text evidence="5">The sequence shown here is derived from an EMBL/GenBank/DDBJ whole genome shotgun (WGS) entry which is preliminary data.</text>
</comment>
<dbReference type="PRINTS" id="PR00598">
    <property type="entry name" value="HTHMARR"/>
</dbReference>
<evidence type="ECO:0000313" key="5">
    <source>
        <dbReference type="EMBL" id="KFI28942.1"/>
    </source>
</evidence>
<dbReference type="InterPro" id="IPR011991">
    <property type="entry name" value="ArsR-like_HTH"/>
</dbReference>
<dbReference type="InterPro" id="IPR023187">
    <property type="entry name" value="Tscrpt_reg_MarR-type_CS"/>
</dbReference>
<dbReference type="PROSITE" id="PS01117">
    <property type="entry name" value="HTH_MARR_1"/>
    <property type="match status" value="1"/>
</dbReference>
<dbReference type="InterPro" id="IPR036388">
    <property type="entry name" value="WH-like_DNA-bd_sf"/>
</dbReference>
<dbReference type="AlphaFoldDB" id="A0A086Y3U2"/>
<evidence type="ECO:0000259" key="4">
    <source>
        <dbReference type="PROSITE" id="PS50995"/>
    </source>
</evidence>
<dbReference type="SMART" id="SM00347">
    <property type="entry name" value="HTH_MARR"/>
    <property type="match status" value="1"/>
</dbReference>
<dbReference type="GO" id="GO:0006950">
    <property type="term" value="P:response to stress"/>
    <property type="evidence" value="ECO:0007669"/>
    <property type="project" value="TreeGrafter"/>
</dbReference>
<dbReference type="InterPro" id="IPR036390">
    <property type="entry name" value="WH_DNA-bd_sf"/>
</dbReference>
<dbReference type="PANTHER" id="PTHR33164:SF64">
    <property type="entry name" value="TRANSCRIPTIONAL REGULATOR SLYA"/>
    <property type="match status" value="1"/>
</dbReference>
<dbReference type="PROSITE" id="PS50995">
    <property type="entry name" value="HTH_MARR_2"/>
    <property type="match status" value="1"/>
</dbReference>
<dbReference type="GO" id="GO:0003677">
    <property type="term" value="F:DNA binding"/>
    <property type="evidence" value="ECO:0007669"/>
    <property type="project" value="UniProtKB-KW"/>
</dbReference>
<dbReference type="CDD" id="cd00090">
    <property type="entry name" value="HTH_ARSR"/>
    <property type="match status" value="1"/>
</dbReference>
<dbReference type="InterPro" id="IPR039422">
    <property type="entry name" value="MarR/SlyA-like"/>
</dbReference>
<keyword evidence="2" id="KW-0238">DNA-binding</keyword>
<gene>
    <name evidence="5" type="ORF">CG50_12155</name>
</gene>
<dbReference type="Pfam" id="PF01047">
    <property type="entry name" value="MarR"/>
    <property type="match status" value="1"/>
</dbReference>
<keyword evidence="3" id="KW-0804">Transcription</keyword>
<name>A0A086Y3U2_9RHOB</name>
<proteinExistence type="predicted"/>
<dbReference type="PANTHER" id="PTHR33164">
    <property type="entry name" value="TRANSCRIPTIONAL REGULATOR, MARR FAMILY"/>
    <property type="match status" value="1"/>
</dbReference>
<dbReference type="OrthoDB" id="8452803at2"/>
<sequence>MFDSMLNLMRVLRERLDQSAQGVGLTFSRGRVVAVLSRMEGTTQTQLAHALQVEPPTLKRQLDALEAEGLVERRPMEGDKRKRGLFLTDHARACSLDTMAATIREQVMSGLGPEERETLRRGFDHLAHNIEEMS</sequence>
<organism evidence="5 6">
    <name type="scientific">Paenirhodobacter enshiensis</name>
    <dbReference type="NCBI Taxonomy" id="1105367"/>
    <lineage>
        <taxon>Bacteria</taxon>
        <taxon>Pseudomonadati</taxon>
        <taxon>Pseudomonadota</taxon>
        <taxon>Alphaproteobacteria</taxon>
        <taxon>Rhodobacterales</taxon>
        <taxon>Rhodobacter group</taxon>
        <taxon>Paenirhodobacter</taxon>
    </lineage>
</organism>
<dbReference type="STRING" id="1105367.CG50_12155"/>
<dbReference type="SUPFAM" id="SSF46785">
    <property type="entry name" value="Winged helix' DNA-binding domain"/>
    <property type="match status" value="1"/>
</dbReference>
<dbReference type="GO" id="GO:0003700">
    <property type="term" value="F:DNA-binding transcription factor activity"/>
    <property type="evidence" value="ECO:0007669"/>
    <property type="project" value="InterPro"/>
</dbReference>
<keyword evidence="6" id="KW-1185">Reference proteome</keyword>
<reference evidence="5 6" key="1">
    <citation type="submission" date="2014-03" db="EMBL/GenBank/DDBJ databases">
        <title>Genome of Paenirhodobacter enshiensis DW2-9.</title>
        <authorList>
            <person name="Wang D."/>
            <person name="Wang G."/>
        </authorList>
    </citation>
    <scope>NUCLEOTIDE SEQUENCE [LARGE SCALE GENOMIC DNA]</scope>
    <source>
        <strain evidence="5 6">DW2-9</strain>
    </source>
</reference>